<dbReference type="EMBL" id="QFOL01000004">
    <property type="protein sequence ID" value="PZP54094.1"/>
    <property type="molecule type" value="Genomic_DNA"/>
</dbReference>
<gene>
    <name evidence="2" type="ORF">DI595_01260</name>
</gene>
<feature type="transmembrane region" description="Helical" evidence="1">
    <location>
        <begin position="202"/>
        <end position="219"/>
    </location>
</feature>
<keyword evidence="2" id="KW-0808">Transferase</keyword>
<accession>A0A2W5FIC3</accession>
<dbReference type="AlphaFoldDB" id="A0A2W5FIC3"/>
<keyword evidence="1" id="KW-1133">Transmembrane helix</keyword>
<reference evidence="2 3" key="1">
    <citation type="submission" date="2017-08" db="EMBL/GenBank/DDBJ databases">
        <title>Infants hospitalized years apart are colonized by the same room-sourced microbial strains.</title>
        <authorList>
            <person name="Brooks B."/>
            <person name="Olm M.R."/>
            <person name="Firek B.A."/>
            <person name="Baker R."/>
            <person name="Thomas B.C."/>
            <person name="Morowitz M.J."/>
            <person name="Banfield J.F."/>
        </authorList>
    </citation>
    <scope>NUCLEOTIDE SEQUENCE [LARGE SCALE GENOMIC DNA]</scope>
    <source>
        <strain evidence="2">S2_009_000_R2_73</strain>
    </source>
</reference>
<protein>
    <submittedName>
        <fullName evidence="2">CDP-alcohol phosphatidyltransferase</fullName>
    </submittedName>
</protein>
<dbReference type="Gene3D" id="1.20.120.1760">
    <property type="match status" value="1"/>
</dbReference>
<feature type="transmembrane region" description="Helical" evidence="1">
    <location>
        <begin position="72"/>
        <end position="90"/>
    </location>
</feature>
<proteinExistence type="predicted"/>
<dbReference type="Proteomes" id="UP000249769">
    <property type="component" value="Unassembled WGS sequence"/>
</dbReference>
<evidence type="ECO:0000313" key="2">
    <source>
        <dbReference type="EMBL" id="PZP54094.1"/>
    </source>
</evidence>
<feature type="transmembrane region" description="Helical" evidence="1">
    <location>
        <begin position="180"/>
        <end position="196"/>
    </location>
</feature>
<evidence type="ECO:0000313" key="3">
    <source>
        <dbReference type="Proteomes" id="UP000249769"/>
    </source>
</evidence>
<dbReference type="GO" id="GO:0016740">
    <property type="term" value="F:transferase activity"/>
    <property type="evidence" value="ECO:0007669"/>
    <property type="project" value="UniProtKB-KW"/>
</dbReference>
<keyword evidence="1" id="KW-0812">Transmembrane</keyword>
<keyword evidence="1" id="KW-0472">Membrane</keyword>
<feature type="transmembrane region" description="Helical" evidence="1">
    <location>
        <begin position="135"/>
        <end position="160"/>
    </location>
</feature>
<comment type="caution">
    <text evidence="2">The sequence shown here is derived from an EMBL/GenBank/DDBJ whole genome shotgun (WGS) entry which is preliminary data.</text>
</comment>
<evidence type="ECO:0000256" key="1">
    <source>
        <dbReference type="SAM" id="Phobius"/>
    </source>
</evidence>
<name>A0A2W5FIC3_9HYPH</name>
<dbReference type="InterPro" id="IPR043130">
    <property type="entry name" value="CDP-OH_PTrfase_TM_dom"/>
</dbReference>
<organism evidence="2 3">
    <name type="scientific">Agrobacterium fabrum</name>
    <dbReference type="NCBI Taxonomy" id="1176649"/>
    <lineage>
        <taxon>Bacteria</taxon>
        <taxon>Pseudomonadati</taxon>
        <taxon>Pseudomonadota</taxon>
        <taxon>Alphaproteobacteria</taxon>
        <taxon>Hyphomicrobiales</taxon>
        <taxon>Rhizobiaceae</taxon>
        <taxon>Rhizobium/Agrobacterium group</taxon>
        <taxon>Agrobacterium</taxon>
        <taxon>Agrobacterium tumefaciens complex</taxon>
    </lineage>
</organism>
<sequence>MTLTFDTIRRPTSPKQHIVLDAPFLAASTLTFLKPRLKGLIRPLAAKLAGVGVTANQVTLASLAGSIGIGSLLYANPGATTLFILLPLWLPIRTACASLDGTLAVDFGQKSRLGGILNEAGDIASDVALFLPLAFIAPFSAASIAFLISLIVFAEIAGIIGPALGSDRRLEGPLGKADRSIILAALGLAIAVFDGLPESAHILLPLLYGALILTIWNRLRFALADEGRAKV</sequence>